<proteinExistence type="predicted"/>
<dbReference type="Proteomes" id="UP000289794">
    <property type="component" value="Chromosome"/>
</dbReference>
<evidence type="ECO:0000256" key="3">
    <source>
        <dbReference type="ARBA" id="ARBA00023163"/>
    </source>
</evidence>
<dbReference type="Pfam" id="PF02311">
    <property type="entry name" value="AraC_binding"/>
    <property type="match status" value="1"/>
</dbReference>
<dbReference type="Gene3D" id="2.60.120.10">
    <property type="entry name" value="Jelly Rolls"/>
    <property type="match status" value="1"/>
</dbReference>
<dbReference type="PROSITE" id="PS01124">
    <property type="entry name" value="HTH_ARAC_FAMILY_2"/>
    <property type="match status" value="1"/>
</dbReference>
<dbReference type="PANTHER" id="PTHR43280">
    <property type="entry name" value="ARAC-FAMILY TRANSCRIPTIONAL REGULATOR"/>
    <property type="match status" value="1"/>
</dbReference>
<dbReference type="GO" id="GO:0003700">
    <property type="term" value="F:DNA-binding transcription factor activity"/>
    <property type="evidence" value="ECO:0007669"/>
    <property type="project" value="InterPro"/>
</dbReference>
<evidence type="ECO:0000256" key="1">
    <source>
        <dbReference type="ARBA" id="ARBA00023015"/>
    </source>
</evidence>
<dbReference type="InterPro" id="IPR020449">
    <property type="entry name" value="Tscrpt_reg_AraC-type_HTH"/>
</dbReference>
<organism evidence="5 6">
    <name type="scientific">Blautia producta</name>
    <dbReference type="NCBI Taxonomy" id="33035"/>
    <lineage>
        <taxon>Bacteria</taxon>
        <taxon>Bacillati</taxon>
        <taxon>Bacillota</taxon>
        <taxon>Clostridia</taxon>
        <taxon>Lachnospirales</taxon>
        <taxon>Lachnospiraceae</taxon>
        <taxon>Blautia</taxon>
    </lineage>
</organism>
<name>A0A4P6M1C4_9FIRM</name>
<dbReference type="SUPFAM" id="SSF46689">
    <property type="entry name" value="Homeodomain-like"/>
    <property type="match status" value="1"/>
</dbReference>
<evidence type="ECO:0000259" key="4">
    <source>
        <dbReference type="PROSITE" id="PS01124"/>
    </source>
</evidence>
<evidence type="ECO:0000313" key="5">
    <source>
        <dbReference type="EMBL" id="QBE97400.1"/>
    </source>
</evidence>
<dbReference type="KEGG" id="bpro:PMF13cell1_02956"/>
<dbReference type="InterPro" id="IPR009057">
    <property type="entry name" value="Homeodomain-like_sf"/>
</dbReference>
<dbReference type="InterPro" id="IPR018060">
    <property type="entry name" value="HTH_AraC"/>
</dbReference>
<dbReference type="InterPro" id="IPR003313">
    <property type="entry name" value="AraC-bd"/>
</dbReference>
<dbReference type="InterPro" id="IPR037923">
    <property type="entry name" value="HTH-like"/>
</dbReference>
<protein>
    <submittedName>
        <fullName evidence="5">Urease operon transcriptional activator</fullName>
    </submittedName>
</protein>
<dbReference type="AlphaFoldDB" id="A0A4P6M1C4"/>
<keyword evidence="2" id="KW-0238">DNA-binding</keyword>
<sequence>MNKSEFRELIYPLTHFEEKLRDSNNRTALMERHILEEYQSDDSGYLVLTNQGMKHQSETETDVTLSSILRNSLSHPLMQGNLRLIIHSRFSTIPFHSDEFISINYVYSGTLKLRLPKNEQIYQLTKGQYFIMNAEIVHSFEIAGANDIIMGFQIEPSILSNELLYGLQGQNPVVDFLINTLLGHRSDFSYYIASYQRDEQMSTLFEDLFCEYLEPSVCSEELVTCYLKMFFILVLRSSSQHLHQSSKVDILEILNYMQKHCNKCSLDILAEKFHFNAKYLSRLLHEKTGQNFSTLLMEMRFKNICYQLTGTKLSIQEIAENNGFTNQNFFYKKFQEKYGMTPKQYRLQSQVV</sequence>
<dbReference type="GO" id="GO:0043565">
    <property type="term" value="F:sequence-specific DNA binding"/>
    <property type="evidence" value="ECO:0007669"/>
    <property type="project" value="InterPro"/>
</dbReference>
<keyword evidence="3" id="KW-0804">Transcription</keyword>
<evidence type="ECO:0000313" key="6">
    <source>
        <dbReference type="Proteomes" id="UP000289794"/>
    </source>
</evidence>
<dbReference type="SUPFAM" id="SSF51215">
    <property type="entry name" value="Regulatory protein AraC"/>
    <property type="match status" value="1"/>
</dbReference>
<dbReference type="PANTHER" id="PTHR43280:SF28">
    <property type="entry name" value="HTH-TYPE TRANSCRIPTIONAL ACTIVATOR RHAS"/>
    <property type="match status" value="1"/>
</dbReference>
<keyword evidence="1" id="KW-0805">Transcription regulation</keyword>
<evidence type="ECO:0000256" key="2">
    <source>
        <dbReference type="ARBA" id="ARBA00023125"/>
    </source>
</evidence>
<feature type="domain" description="HTH araC/xylS-type" evidence="4">
    <location>
        <begin position="251"/>
        <end position="348"/>
    </location>
</feature>
<reference evidence="5 6" key="1">
    <citation type="submission" date="2019-01" db="EMBL/GenBank/DDBJ databases">
        <title>PMF-metabolizing Aryl O-demethylase.</title>
        <authorList>
            <person name="Kim M."/>
        </authorList>
    </citation>
    <scope>NUCLEOTIDE SEQUENCE [LARGE SCALE GENOMIC DNA]</scope>
    <source>
        <strain evidence="5 6">PMF1</strain>
    </source>
</reference>
<gene>
    <name evidence="5" type="primary">ureR</name>
    <name evidence="5" type="ORF">PMF13cell1_02956</name>
</gene>
<dbReference type="SMART" id="SM00342">
    <property type="entry name" value="HTH_ARAC"/>
    <property type="match status" value="1"/>
</dbReference>
<dbReference type="InterPro" id="IPR014710">
    <property type="entry name" value="RmlC-like_jellyroll"/>
</dbReference>
<dbReference type="Gene3D" id="1.10.10.60">
    <property type="entry name" value="Homeodomain-like"/>
    <property type="match status" value="2"/>
</dbReference>
<dbReference type="PRINTS" id="PR00032">
    <property type="entry name" value="HTHARAC"/>
</dbReference>
<dbReference type="Pfam" id="PF12833">
    <property type="entry name" value="HTH_18"/>
    <property type="match status" value="1"/>
</dbReference>
<accession>A0A4P6M1C4</accession>
<dbReference type="EMBL" id="CP035945">
    <property type="protein sequence ID" value="QBE97400.1"/>
    <property type="molecule type" value="Genomic_DNA"/>
</dbReference>
<dbReference type="RefSeq" id="WP_130181217.1">
    <property type="nucleotide sequence ID" value="NZ_CP035945.1"/>
</dbReference>